<dbReference type="Proteomes" id="UP000318416">
    <property type="component" value="Unassembled WGS sequence"/>
</dbReference>
<dbReference type="PANTHER" id="PTHR31885:SF6">
    <property type="entry name" value="GH04784P"/>
    <property type="match status" value="1"/>
</dbReference>
<comment type="caution">
    <text evidence="9">The sequence shown here is derived from an EMBL/GenBank/DDBJ whole genome shotgun (WGS) entry which is preliminary data.</text>
</comment>
<dbReference type="EMBL" id="VIVR01000001">
    <property type="protein sequence ID" value="TWE20699.1"/>
    <property type="molecule type" value="Genomic_DNA"/>
</dbReference>
<dbReference type="Pfam" id="PF07947">
    <property type="entry name" value="YhhN"/>
    <property type="match status" value="1"/>
</dbReference>
<dbReference type="PANTHER" id="PTHR31885">
    <property type="entry name" value="GH04784P"/>
    <property type="match status" value="1"/>
</dbReference>
<keyword evidence="5 7" id="KW-0472">Membrane</keyword>
<evidence type="ECO:0000256" key="5">
    <source>
        <dbReference type="ARBA" id="ARBA00023136"/>
    </source>
</evidence>
<comment type="similarity">
    <text evidence="2">Belongs to the TMEM86 family.</text>
</comment>
<feature type="chain" id="PRO_5038994532" evidence="8">
    <location>
        <begin position="23"/>
        <end position="239"/>
    </location>
</feature>
<evidence type="ECO:0000256" key="4">
    <source>
        <dbReference type="ARBA" id="ARBA00022989"/>
    </source>
</evidence>
<evidence type="ECO:0000313" key="9">
    <source>
        <dbReference type="EMBL" id="TWE20699.1"/>
    </source>
</evidence>
<feature type="region of interest" description="Disordered" evidence="6">
    <location>
        <begin position="217"/>
        <end position="239"/>
    </location>
</feature>
<keyword evidence="10" id="KW-1185">Reference proteome</keyword>
<comment type="subcellular location">
    <subcellularLocation>
        <location evidence="1">Membrane</location>
        <topology evidence="1">Multi-pass membrane protein</topology>
    </subcellularLocation>
</comment>
<evidence type="ECO:0000256" key="3">
    <source>
        <dbReference type="ARBA" id="ARBA00022692"/>
    </source>
</evidence>
<keyword evidence="8" id="KW-0732">Signal</keyword>
<evidence type="ECO:0000256" key="8">
    <source>
        <dbReference type="SAM" id="SignalP"/>
    </source>
</evidence>
<sequence>MTISRRLRAARGLLSTFAATSAAHLGAIVTGTTALQHATKPALMPLLAAHSLATAERAPKLLTPALLLSAGGDLLLQIGGDTAFLAGMGSFAAAHVCYVTMFVKRGALEDRRRSAVVAAAYAAAWAAMVSQLWPGLGDLKIPVAVYSLLLASTAVTSAGLGRRTGLGGALFLLSDTLIATQLAGWRELPGHEFWIMSTYIVAQYLLASGTLKAHQTQEEDSVADEPVTRLSAPVQPTGR</sequence>
<gene>
    <name evidence="9" type="ORF">FB465_5855</name>
</gene>
<dbReference type="GO" id="GO:0016020">
    <property type="term" value="C:membrane"/>
    <property type="evidence" value="ECO:0007669"/>
    <property type="project" value="UniProtKB-SubCell"/>
</dbReference>
<feature type="transmembrane region" description="Helical" evidence="7">
    <location>
        <begin position="139"/>
        <end position="160"/>
    </location>
</feature>
<name>A0A561EYL1_9ACTN</name>
<feature type="transmembrane region" description="Helical" evidence="7">
    <location>
        <begin position="115"/>
        <end position="133"/>
    </location>
</feature>
<evidence type="ECO:0000256" key="7">
    <source>
        <dbReference type="SAM" id="Phobius"/>
    </source>
</evidence>
<feature type="transmembrane region" description="Helical" evidence="7">
    <location>
        <begin position="83"/>
        <end position="103"/>
    </location>
</feature>
<reference evidence="9 10" key="1">
    <citation type="submission" date="2019-06" db="EMBL/GenBank/DDBJ databases">
        <title>Sequencing the genomes of 1000 actinobacteria strains.</title>
        <authorList>
            <person name="Klenk H.-P."/>
        </authorList>
    </citation>
    <scope>NUCLEOTIDE SEQUENCE [LARGE SCALE GENOMIC DNA]</scope>
    <source>
        <strain evidence="9 10">DSM 41649</strain>
    </source>
</reference>
<protein>
    <submittedName>
        <fullName evidence="9">Putative membrane protein YhhN</fullName>
    </submittedName>
</protein>
<proteinExistence type="inferred from homology"/>
<accession>A0A561EYL1</accession>
<evidence type="ECO:0000256" key="2">
    <source>
        <dbReference type="ARBA" id="ARBA00007375"/>
    </source>
</evidence>
<evidence type="ECO:0000256" key="1">
    <source>
        <dbReference type="ARBA" id="ARBA00004141"/>
    </source>
</evidence>
<evidence type="ECO:0000313" key="10">
    <source>
        <dbReference type="Proteomes" id="UP000318416"/>
    </source>
</evidence>
<dbReference type="AlphaFoldDB" id="A0A561EYL1"/>
<organism evidence="9 10">
    <name type="scientific">Kitasatospora atroaurantiaca</name>
    <dbReference type="NCBI Taxonomy" id="285545"/>
    <lineage>
        <taxon>Bacteria</taxon>
        <taxon>Bacillati</taxon>
        <taxon>Actinomycetota</taxon>
        <taxon>Actinomycetes</taxon>
        <taxon>Kitasatosporales</taxon>
        <taxon>Streptomycetaceae</taxon>
        <taxon>Kitasatospora</taxon>
    </lineage>
</organism>
<evidence type="ECO:0000256" key="6">
    <source>
        <dbReference type="SAM" id="MobiDB-lite"/>
    </source>
</evidence>
<keyword evidence="4 7" id="KW-1133">Transmembrane helix</keyword>
<keyword evidence="3 7" id="KW-0812">Transmembrane</keyword>
<dbReference type="GO" id="GO:0016787">
    <property type="term" value="F:hydrolase activity"/>
    <property type="evidence" value="ECO:0007669"/>
    <property type="project" value="TreeGrafter"/>
</dbReference>
<dbReference type="InterPro" id="IPR012506">
    <property type="entry name" value="TMEM86B-like"/>
</dbReference>
<feature type="signal peptide" evidence="8">
    <location>
        <begin position="1"/>
        <end position="22"/>
    </location>
</feature>
<dbReference type="RefSeq" id="WP_145795207.1">
    <property type="nucleotide sequence ID" value="NZ_BAAABR010000047.1"/>
</dbReference>
<dbReference type="OrthoDB" id="4227931at2"/>